<dbReference type="PANTHER" id="PTHR46268:SF6">
    <property type="entry name" value="UNIVERSAL STRESS PROTEIN UP12"/>
    <property type="match status" value="1"/>
</dbReference>
<dbReference type="InterPro" id="IPR006015">
    <property type="entry name" value="Universal_stress_UspA"/>
</dbReference>
<dbReference type="InterPro" id="IPR006016">
    <property type="entry name" value="UspA"/>
</dbReference>
<sequence>MFRNILVATDGSDHAKNAVDYACHLAERYESTVHAVFVVDTNVTGEPALSSGEVLVSELEDYGRDVLDEVLETAEYRAIDCEIARRHGTPHEAIVAEADDVDADIIVLGYQGTSAASAVGSTASRVMRATDRPVLTV</sequence>
<dbReference type="PRINTS" id="PR01438">
    <property type="entry name" value="UNVRSLSTRESS"/>
</dbReference>
<name>A0A2R4X1T2_9EURY</name>
<keyword evidence="4" id="KW-1185">Reference proteome</keyword>
<evidence type="ECO:0000259" key="2">
    <source>
        <dbReference type="Pfam" id="PF00582"/>
    </source>
</evidence>
<proteinExistence type="inferred from homology"/>
<dbReference type="InterPro" id="IPR014729">
    <property type="entry name" value="Rossmann-like_a/b/a_fold"/>
</dbReference>
<dbReference type="Pfam" id="PF00582">
    <property type="entry name" value="Usp"/>
    <property type="match status" value="1"/>
</dbReference>
<dbReference type="PANTHER" id="PTHR46268">
    <property type="entry name" value="STRESS RESPONSE PROTEIN NHAX"/>
    <property type="match status" value="1"/>
</dbReference>
<evidence type="ECO:0000313" key="4">
    <source>
        <dbReference type="Proteomes" id="UP000244727"/>
    </source>
</evidence>
<dbReference type="KEGG" id="harc:HARCEL1_08595"/>
<accession>A0A2R4X1T2</accession>
<reference evidence="3 4" key="1">
    <citation type="submission" date="2018-04" db="EMBL/GenBank/DDBJ databases">
        <title>Halococcoides cellulosivorans gen. nov., sp. nov., an extremely halophilic cellulose-utilizing haloarchaeon from hypersaline lakes.</title>
        <authorList>
            <person name="Sorokin D.Y."/>
            <person name="Toshchakov S.V."/>
            <person name="Samarov N.I."/>
            <person name="Korzhenkov A."/>
            <person name="Kublanov I.V."/>
        </authorList>
    </citation>
    <scope>NUCLEOTIDE SEQUENCE [LARGE SCALE GENOMIC DNA]</scope>
    <source>
        <strain evidence="3 4">HArcel1</strain>
    </source>
</reference>
<dbReference type="CDD" id="cd00293">
    <property type="entry name" value="USP-like"/>
    <property type="match status" value="1"/>
</dbReference>
<organism evidence="3 4">
    <name type="scientific">Halococcoides cellulosivorans</name>
    <dbReference type="NCBI Taxonomy" id="1679096"/>
    <lineage>
        <taxon>Archaea</taxon>
        <taxon>Methanobacteriati</taxon>
        <taxon>Methanobacteriota</taxon>
        <taxon>Stenosarchaea group</taxon>
        <taxon>Halobacteria</taxon>
        <taxon>Halobacteriales</taxon>
        <taxon>Haloarculaceae</taxon>
        <taxon>Halococcoides</taxon>
    </lineage>
</organism>
<dbReference type="RefSeq" id="WP_108382422.1">
    <property type="nucleotide sequence ID" value="NZ_CP028858.1"/>
</dbReference>
<dbReference type="AlphaFoldDB" id="A0A2R4X1T2"/>
<dbReference type="EMBL" id="CP028858">
    <property type="protein sequence ID" value="AWB27764.1"/>
    <property type="molecule type" value="Genomic_DNA"/>
</dbReference>
<evidence type="ECO:0000313" key="3">
    <source>
        <dbReference type="EMBL" id="AWB27764.1"/>
    </source>
</evidence>
<feature type="domain" description="UspA" evidence="2">
    <location>
        <begin position="1"/>
        <end position="137"/>
    </location>
</feature>
<dbReference type="SUPFAM" id="SSF52402">
    <property type="entry name" value="Adenine nucleotide alpha hydrolases-like"/>
    <property type="match status" value="1"/>
</dbReference>
<dbReference type="GeneID" id="36512560"/>
<dbReference type="Proteomes" id="UP000244727">
    <property type="component" value="Chromosome"/>
</dbReference>
<dbReference type="Gene3D" id="3.40.50.620">
    <property type="entry name" value="HUPs"/>
    <property type="match status" value="1"/>
</dbReference>
<comment type="similarity">
    <text evidence="1">Belongs to the universal stress protein A family.</text>
</comment>
<evidence type="ECO:0000256" key="1">
    <source>
        <dbReference type="ARBA" id="ARBA00008791"/>
    </source>
</evidence>
<gene>
    <name evidence="3" type="ORF">HARCEL1_08595</name>
</gene>
<protein>
    <submittedName>
        <fullName evidence="3">Universal stress protein</fullName>
    </submittedName>
</protein>